<keyword evidence="1" id="KW-1133">Transmembrane helix</keyword>
<comment type="caution">
    <text evidence="3">The sequence shown here is derived from an EMBL/GenBank/DDBJ whole genome shotgun (WGS) entry which is preliminary data.</text>
</comment>
<name>A0A7V4XTF1_9BACT</name>
<keyword evidence="1" id="KW-0472">Membrane</keyword>
<feature type="signal peptide" evidence="2">
    <location>
        <begin position="1"/>
        <end position="19"/>
    </location>
</feature>
<proteinExistence type="predicted"/>
<gene>
    <name evidence="3" type="ORF">ENW50_07730</name>
</gene>
<evidence type="ECO:0008006" key="4">
    <source>
        <dbReference type="Google" id="ProtNLM"/>
    </source>
</evidence>
<evidence type="ECO:0000313" key="3">
    <source>
        <dbReference type="EMBL" id="HGY94555.1"/>
    </source>
</evidence>
<dbReference type="EMBL" id="DTKL01000045">
    <property type="protein sequence ID" value="HGY94555.1"/>
    <property type="molecule type" value="Genomic_DNA"/>
</dbReference>
<accession>A0A7V4XTF1</accession>
<feature type="chain" id="PRO_5030768290" description="YtkA-like domain-containing protein" evidence="2">
    <location>
        <begin position="20"/>
        <end position="185"/>
    </location>
</feature>
<sequence length="185" mass="20314">MKRYLLLPLILFVATHAWADGGRLQFRKPAGPFVVTLFTTPDPLTPGRADFSVVVEKPGTQGIVNDARVTFVLTQADGHGEPITLQATHGQATTRFLEAANFSLPKQGLWKIAIHVSHGAESGVCAGEFRVAPPNLITNEVAWQIAIVPLIMLLFFLHQWRKRVVARQRTRSIPSTGSTPSSNRI</sequence>
<evidence type="ECO:0000256" key="1">
    <source>
        <dbReference type="SAM" id="Phobius"/>
    </source>
</evidence>
<organism evidence="3">
    <name type="scientific">Acidobacterium capsulatum</name>
    <dbReference type="NCBI Taxonomy" id="33075"/>
    <lineage>
        <taxon>Bacteria</taxon>
        <taxon>Pseudomonadati</taxon>
        <taxon>Acidobacteriota</taxon>
        <taxon>Terriglobia</taxon>
        <taxon>Terriglobales</taxon>
        <taxon>Acidobacteriaceae</taxon>
        <taxon>Acidobacterium</taxon>
    </lineage>
</organism>
<evidence type="ECO:0000256" key="2">
    <source>
        <dbReference type="SAM" id="SignalP"/>
    </source>
</evidence>
<dbReference type="AlphaFoldDB" id="A0A7V4XTF1"/>
<protein>
    <recommendedName>
        <fullName evidence="4">YtkA-like domain-containing protein</fullName>
    </recommendedName>
</protein>
<keyword evidence="2" id="KW-0732">Signal</keyword>
<keyword evidence="1" id="KW-0812">Transmembrane</keyword>
<reference evidence="3" key="1">
    <citation type="journal article" date="2020" name="mSystems">
        <title>Genome- and Community-Level Interaction Insights into Carbon Utilization and Element Cycling Functions of Hydrothermarchaeota in Hydrothermal Sediment.</title>
        <authorList>
            <person name="Zhou Z."/>
            <person name="Liu Y."/>
            <person name="Xu W."/>
            <person name="Pan J."/>
            <person name="Luo Z.H."/>
            <person name="Li M."/>
        </authorList>
    </citation>
    <scope>NUCLEOTIDE SEQUENCE [LARGE SCALE GENOMIC DNA]</scope>
    <source>
        <strain evidence="3">SpSt-855</strain>
    </source>
</reference>
<feature type="transmembrane region" description="Helical" evidence="1">
    <location>
        <begin position="141"/>
        <end position="160"/>
    </location>
</feature>